<keyword evidence="5 7" id="KW-1133">Transmembrane helix</keyword>
<dbReference type="EMBL" id="JAOQKE010000008">
    <property type="protein sequence ID" value="MCU6725368.1"/>
    <property type="molecule type" value="Genomic_DNA"/>
</dbReference>
<evidence type="ECO:0000259" key="8">
    <source>
        <dbReference type="Pfam" id="PF00884"/>
    </source>
</evidence>
<dbReference type="RefSeq" id="WP_262654669.1">
    <property type="nucleotide sequence ID" value="NZ_JAOQKE010000008.1"/>
</dbReference>
<evidence type="ECO:0000256" key="7">
    <source>
        <dbReference type="SAM" id="Phobius"/>
    </source>
</evidence>
<evidence type="ECO:0000256" key="2">
    <source>
        <dbReference type="ARBA" id="ARBA00004936"/>
    </source>
</evidence>
<feature type="transmembrane region" description="Helical" evidence="7">
    <location>
        <begin position="90"/>
        <end position="109"/>
    </location>
</feature>
<evidence type="ECO:0000256" key="5">
    <source>
        <dbReference type="ARBA" id="ARBA00022989"/>
    </source>
</evidence>
<name>A0ABT2SLH4_9FIRM</name>
<comment type="caution">
    <text evidence="9">The sequence shown here is derived from an EMBL/GenBank/DDBJ whole genome shotgun (WGS) entry which is preliminary data.</text>
</comment>
<accession>A0ABT2SLH4</accession>
<dbReference type="InterPro" id="IPR050448">
    <property type="entry name" value="OpgB/LTA_synthase_biosynth"/>
</dbReference>
<feature type="transmembrane region" description="Helical" evidence="7">
    <location>
        <begin position="162"/>
        <end position="184"/>
    </location>
</feature>
<evidence type="ECO:0000256" key="3">
    <source>
        <dbReference type="ARBA" id="ARBA00022475"/>
    </source>
</evidence>
<evidence type="ECO:0000313" key="9">
    <source>
        <dbReference type="EMBL" id="MCU6725368.1"/>
    </source>
</evidence>
<comment type="subcellular location">
    <subcellularLocation>
        <location evidence="1">Cell membrane</location>
        <topology evidence="1">Multi-pass membrane protein</topology>
    </subcellularLocation>
</comment>
<keyword evidence="10" id="KW-1185">Reference proteome</keyword>
<evidence type="ECO:0000256" key="4">
    <source>
        <dbReference type="ARBA" id="ARBA00022692"/>
    </source>
</evidence>
<keyword evidence="6 7" id="KW-0472">Membrane</keyword>
<keyword evidence="3" id="KW-1003">Cell membrane</keyword>
<evidence type="ECO:0000256" key="1">
    <source>
        <dbReference type="ARBA" id="ARBA00004651"/>
    </source>
</evidence>
<dbReference type="PANTHER" id="PTHR47371:SF3">
    <property type="entry name" value="PHOSPHOGLYCEROL TRANSFERASE I"/>
    <property type="match status" value="1"/>
</dbReference>
<reference evidence="9 10" key="1">
    <citation type="journal article" date="2021" name="ISME Commun">
        <title>Automated analysis of genomic sequences facilitates high-throughput and comprehensive description of bacteria.</title>
        <authorList>
            <person name="Hitch T.C.A."/>
        </authorList>
    </citation>
    <scope>NUCLEOTIDE SEQUENCE [LARGE SCALE GENOMIC DNA]</scope>
    <source>
        <strain evidence="9 10">Sanger_29</strain>
    </source>
</reference>
<keyword evidence="4 7" id="KW-0812">Transmembrane</keyword>
<dbReference type="SUPFAM" id="SSF53649">
    <property type="entry name" value="Alkaline phosphatase-like"/>
    <property type="match status" value="1"/>
</dbReference>
<dbReference type="Gene3D" id="3.40.720.10">
    <property type="entry name" value="Alkaline Phosphatase, subunit A"/>
    <property type="match status" value="1"/>
</dbReference>
<feature type="transmembrane region" description="Helical" evidence="7">
    <location>
        <begin position="196"/>
        <end position="216"/>
    </location>
</feature>
<organism evidence="9 10">
    <name type="scientific">Muricoprocola aceti</name>
    <dbReference type="NCBI Taxonomy" id="2981772"/>
    <lineage>
        <taxon>Bacteria</taxon>
        <taxon>Bacillati</taxon>
        <taxon>Bacillota</taxon>
        <taxon>Clostridia</taxon>
        <taxon>Lachnospirales</taxon>
        <taxon>Lachnospiraceae</taxon>
        <taxon>Muricoprocola</taxon>
    </lineage>
</organism>
<dbReference type="InterPro" id="IPR000917">
    <property type="entry name" value="Sulfatase_N"/>
</dbReference>
<feature type="domain" description="Sulfatase N-terminal" evidence="8">
    <location>
        <begin position="285"/>
        <end position="566"/>
    </location>
</feature>
<dbReference type="Pfam" id="PF00884">
    <property type="entry name" value="Sulfatase"/>
    <property type="match status" value="1"/>
</dbReference>
<sequence>MKHFKNFCPIISNKDPEHSQRQAGFFHKKKKKSSSAGRLTALFYKYQNDAASDGYLLCYLVLPLVLVFLIECMAYHSLIGGFQFIIFHPYAYLINVMIVSASFTFALVFRKRIGVIILISLFWMAGGIINFVLLFYRVTPFTSSDLLLVKDGLDVATKYLNVFQYIVIGVLVVVVLGLFILFFLKTSRAEKKPKYIHSIPIILGSLLLTWGGIVLGQSTGLLETAFRELSQSYLKNGFIYCFGASLIDTGISKPSDYSEEVMEQLTEHYEPLPDEETVTYTSRKPNVVIVQLESFFNVNRLKNVKFSSNPLPNLTRMMETYPSGAFSMPVVGAGTVNSEFEVLTGMNIDDFGIGEYPYKTIVKETACESLAYDLKPYGYHAFAIHNNTGDFYDRNLVYPNLGFDTFTSVEYMWPDNYTPIGWAKDSILTNEIATALDSTEDQDFVFTVSVQGHGSYPSDSSVKYTHHVTLSSDTITDEAYLTQLTYYVNQIYEMDQFIGDLVDMLSERKEPTILVMYGDHCPSLNLTDDILTTGTIYDTEYFIWNNAGLTFDNQDMQAYEMGSTLLSALEVPDGAINAYHQNSGRQLRNGELSEEEYLSGLKELEYDVLYGDRITYNGQNPFIPTNLQMGFFPITIEDVNYTRDHVLIIRGNNFTRYSTVHINGSSADTLYLDPNTLVVASADLSGRTEITVSQSTLSATDKYVFYPRSH</sequence>
<feature type="transmembrane region" description="Helical" evidence="7">
    <location>
        <begin position="116"/>
        <end position="136"/>
    </location>
</feature>
<comment type="pathway">
    <text evidence="2">Cell wall biogenesis; lipoteichoic acid biosynthesis.</text>
</comment>
<dbReference type="PANTHER" id="PTHR47371">
    <property type="entry name" value="LIPOTEICHOIC ACID SYNTHASE"/>
    <property type="match status" value="1"/>
</dbReference>
<evidence type="ECO:0000256" key="6">
    <source>
        <dbReference type="ARBA" id="ARBA00023136"/>
    </source>
</evidence>
<feature type="transmembrane region" description="Helical" evidence="7">
    <location>
        <begin position="55"/>
        <end position="78"/>
    </location>
</feature>
<gene>
    <name evidence="9" type="ORF">OCV47_08400</name>
</gene>
<dbReference type="CDD" id="cd16015">
    <property type="entry name" value="LTA_synthase"/>
    <property type="match status" value="1"/>
</dbReference>
<protein>
    <submittedName>
        <fullName evidence="9">LTA synthase family protein</fullName>
    </submittedName>
</protein>
<evidence type="ECO:0000313" key="10">
    <source>
        <dbReference type="Proteomes" id="UP001652338"/>
    </source>
</evidence>
<proteinExistence type="predicted"/>
<dbReference type="Proteomes" id="UP001652338">
    <property type="component" value="Unassembled WGS sequence"/>
</dbReference>
<dbReference type="InterPro" id="IPR017850">
    <property type="entry name" value="Alkaline_phosphatase_core_sf"/>
</dbReference>